<dbReference type="STRING" id="35608.A0A2U1NHU9"/>
<proteinExistence type="predicted"/>
<comment type="caution">
    <text evidence="1">The sequence shown here is derived from an EMBL/GenBank/DDBJ whole genome shotgun (WGS) entry which is preliminary data.</text>
</comment>
<dbReference type="InterPro" id="IPR035992">
    <property type="entry name" value="Ricin_B-like_lectins"/>
</dbReference>
<dbReference type="PANTHER" id="PTHR31257:SF23">
    <property type="entry name" value="RICIN B-LIKE LECTIN"/>
    <property type="match status" value="1"/>
</dbReference>
<reference evidence="1 2" key="1">
    <citation type="journal article" date="2018" name="Mol. Plant">
        <title>The genome of Artemisia annua provides insight into the evolution of Asteraceae family and artemisinin biosynthesis.</title>
        <authorList>
            <person name="Shen Q."/>
            <person name="Zhang L."/>
            <person name="Liao Z."/>
            <person name="Wang S."/>
            <person name="Yan T."/>
            <person name="Shi P."/>
            <person name="Liu M."/>
            <person name="Fu X."/>
            <person name="Pan Q."/>
            <person name="Wang Y."/>
            <person name="Lv Z."/>
            <person name="Lu X."/>
            <person name="Zhang F."/>
            <person name="Jiang W."/>
            <person name="Ma Y."/>
            <person name="Chen M."/>
            <person name="Hao X."/>
            <person name="Li L."/>
            <person name="Tang Y."/>
            <person name="Lv G."/>
            <person name="Zhou Y."/>
            <person name="Sun X."/>
            <person name="Brodelius P.E."/>
            <person name="Rose J.K.C."/>
            <person name="Tang K."/>
        </authorList>
    </citation>
    <scope>NUCLEOTIDE SEQUENCE [LARGE SCALE GENOMIC DNA]</scope>
    <source>
        <strain evidence="2">cv. Huhao1</strain>
        <tissue evidence="1">Leaf</tissue>
    </source>
</reference>
<organism evidence="1 2">
    <name type="scientific">Artemisia annua</name>
    <name type="common">Sweet wormwood</name>
    <dbReference type="NCBI Taxonomy" id="35608"/>
    <lineage>
        <taxon>Eukaryota</taxon>
        <taxon>Viridiplantae</taxon>
        <taxon>Streptophyta</taxon>
        <taxon>Embryophyta</taxon>
        <taxon>Tracheophyta</taxon>
        <taxon>Spermatophyta</taxon>
        <taxon>Magnoliopsida</taxon>
        <taxon>eudicotyledons</taxon>
        <taxon>Gunneridae</taxon>
        <taxon>Pentapetalae</taxon>
        <taxon>asterids</taxon>
        <taxon>campanulids</taxon>
        <taxon>Asterales</taxon>
        <taxon>Asteraceae</taxon>
        <taxon>Asteroideae</taxon>
        <taxon>Anthemideae</taxon>
        <taxon>Artemisiinae</taxon>
        <taxon>Artemisia</taxon>
    </lineage>
</organism>
<accession>A0A2U1NHU9</accession>
<keyword evidence="2" id="KW-1185">Reference proteome</keyword>
<name>A0A2U1NHU9_ARTAN</name>
<dbReference type="SUPFAM" id="SSF50370">
    <property type="entry name" value="Ricin B-like lectins"/>
    <property type="match status" value="1"/>
</dbReference>
<dbReference type="OrthoDB" id="7769065at2759"/>
<dbReference type="InterPro" id="IPR040249">
    <property type="entry name" value="Ricin_B-like_lectin_EULS3-like"/>
</dbReference>
<dbReference type="Proteomes" id="UP000245207">
    <property type="component" value="Unassembled WGS sequence"/>
</dbReference>
<evidence type="ECO:0000313" key="2">
    <source>
        <dbReference type="Proteomes" id="UP000245207"/>
    </source>
</evidence>
<dbReference type="PANTHER" id="PTHR31257">
    <property type="entry name" value="RICIN B-LIKE LECTIN EULS3"/>
    <property type="match status" value="1"/>
</dbReference>
<dbReference type="AlphaFoldDB" id="A0A2U1NHU9"/>
<evidence type="ECO:0000313" key="1">
    <source>
        <dbReference type="EMBL" id="PWA73051.1"/>
    </source>
</evidence>
<dbReference type="EMBL" id="PKPP01002798">
    <property type="protein sequence ID" value="PWA73051.1"/>
    <property type="molecule type" value="Genomic_DNA"/>
</dbReference>
<gene>
    <name evidence="1" type="ORF">CTI12_AA264640</name>
</gene>
<protein>
    <submittedName>
        <fullName evidence="1">Uncharacterized protein</fullName>
    </submittedName>
</protein>
<sequence>MEKKETTFVGVESRVFIPETTFVGVESKVLIPKTTFVGVESRVLIPETTVWDTLIQLVEFNPDKFDVSVLWTWCSSGNGAMRVVNNTSLNLQACTREDGGVEDGTTVALWGWTAEANQMWATTPFL</sequence>